<evidence type="ECO:0000313" key="3">
    <source>
        <dbReference type="Proteomes" id="UP000054350"/>
    </source>
</evidence>
<evidence type="ECO:0000313" key="2">
    <source>
        <dbReference type="EMBL" id="KNE55215.1"/>
    </source>
</evidence>
<reference evidence="2 3" key="1">
    <citation type="submission" date="2009-11" db="EMBL/GenBank/DDBJ databases">
        <title>Annotation of Allomyces macrogynus ATCC 38327.</title>
        <authorList>
            <consortium name="The Broad Institute Genome Sequencing Platform"/>
            <person name="Russ C."/>
            <person name="Cuomo C."/>
            <person name="Burger G."/>
            <person name="Gray M.W."/>
            <person name="Holland P.W.H."/>
            <person name="King N."/>
            <person name="Lang F.B.F."/>
            <person name="Roger A.J."/>
            <person name="Ruiz-Trillo I."/>
            <person name="Young S.K."/>
            <person name="Zeng Q."/>
            <person name="Gargeya S."/>
            <person name="Fitzgerald M."/>
            <person name="Haas B."/>
            <person name="Abouelleil A."/>
            <person name="Alvarado L."/>
            <person name="Arachchi H.M."/>
            <person name="Berlin A."/>
            <person name="Chapman S.B."/>
            <person name="Gearin G."/>
            <person name="Goldberg J."/>
            <person name="Griggs A."/>
            <person name="Gujja S."/>
            <person name="Hansen M."/>
            <person name="Heiman D."/>
            <person name="Howarth C."/>
            <person name="Larimer J."/>
            <person name="Lui A."/>
            <person name="MacDonald P.J.P."/>
            <person name="McCowen C."/>
            <person name="Montmayeur A."/>
            <person name="Murphy C."/>
            <person name="Neiman D."/>
            <person name="Pearson M."/>
            <person name="Priest M."/>
            <person name="Roberts A."/>
            <person name="Saif S."/>
            <person name="Shea T."/>
            <person name="Sisk P."/>
            <person name="Stolte C."/>
            <person name="Sykes S."/>
            <person name="Wortman J."/>
            <person name="Nusbaum C."/>
            <person name="Birren B."/>
        </authorList>
    </citation>
    <scope>NUCLEOTIDE SEQUENCE [LARGE SCALE GENOMIC DNA]</scope>
    <source>
        <strain evidence="2 3">ATCC 38327</strain>
    </source>
</reference>
<evidence type="ECO:0000256" key="1">
    <source>
        <dbReference type="SAM" id="MobiDB-lite"/>
    </source>
</evidence>
<keyword evidence="3" id="KW-1185">Reference proteome</keyword>
<accession>A0A0L0RYI4</accession>
<dbReference type="VEuPathDB" id="FungiDB:AMAG_01129"/>
<gene>
    <name evidence="2" type="ORF">AMAG_01129</name>
</gene>
<protein>
    <submittedName>
        <fullName evidence="2">Uncharacterized protein</fullName>
    </submittedName>
</protein>
<proteinExistence type="predicted"/>
<dbReference type="EMBL" id="GG745329">
    <property type="protein sequence ID" value="KNE55215.1"/>
    <property type="molecule type" value="Genomic_DNA"/>
</dbReference>
<name>A0A0L0RYI4_ALLM3</name>
<organism evidence="2 3">
    <name type="scientific">Allomyces macrogynus (strain ATCC 38327)</name>
    <name type="common">Allomyces javanicus var. macrogynus</name>
    <dbReference type="NCBI Taxonomy" id="578462"/>
    <lineage>
        <taxon>Eukaryota</taxon>
        <taxon>Fungi</taxon>
        <taxon>Fungi incertae sedis</taxon>
        <taxon>Blastocladiomycota</taxon>
        <taxon>Blastocladiomycetes</taxon>
        <taxon>Blastocladiales</taxon>
        <taxon>Blastocladiaceae</taxon>
        <taxon>Allomyces</taxon>
    </lineage>
</organism>
<feature type="region of interest" description="Disordered" evidence="1">
    <location>
        <begin position="96"/>
        <end position="137"/>
    </location>
</feature>
<dbReference type="Proteomes" id="UP000054350">
    <property type="component" value="Unassembled WGS sequence"/>
</dbReference>
<dbReference type="AlphaFoldDB" id="A0A0L0RYI4"/>
<reference evidence="3" key="2">
    <citation type="submission" date="2009-11" db="EMBL/GenBank/DDBJ databases">
        <title>The Genome Sequence of Allomyces macrogynus strain ATCC 38327.</title>
        <authorList>
            <consortium name="The Broad Institute Genome Sequencing Platform"/>
            <person name="Russ C."/>
            <person name="Cuomo C."/>
            <person name="Shea T."/>
            <person name="Young S.K."/>
            <person name="Zeng Q."/>
            <person name="Koehrsen M."/>
            <person name="Haas B."/>
            <person name="Borodovsky M."/>
            <person name="Guigo R."/>
            <person name="Alvarado L."/>
            <person name="Berlin A."/>
            <person name="Borenstein D."/>
            <person name="Chen Z."/>
            <person name="Engels R."/>
            <person name="Freedman E."/>
            <person name="Gellesch M."/>
            <person name="Goldberg J."/>
            <person name="Griggs A."/>
            <person name="Gujja S."/>
            <person name="Heiman D."/>
            <person name="Hepburn T."/>
            <person name="Howarth C."/>
            <person name="Jen D."/>
            <person name="Larson L."/>
            <person name="Lewis B."/>
            <person name="Mehta T."/>
            <person name="Park D."/>
            <person name="Pearson M."/>
            <person name="Roberts A."/>
            <person name="Saif S."/>
            <person name="Shenoy N."/>
            <person name="Sisk P."/>
            <person name="Stolte C."/>
            <person name="Sykes S."/>
            <person name="Walk T."/>
            <person name="White J."/>
            <person name="Yandava C."/>
            <person name="Burger G."/>
            <person name="Gray M.W."/>
            <person name="Holland P.W.H."/>
            <person name="King N."/>
            <person name="Lang F.B.F."/>
            <person name="Roger A.J."/>
            <person name="Ruiz-Trillo I."/>
            <person name="Lander E."/>
            <person name="Nusbaum C."/>
        </authorList>
    </citation>
    <scope>NUCLEOTIDE SEQUENCE [LARGE SCALE GENOMIC DNA]</scope>
    <source>
        <strain evidence="3">ATCC 38327</strain>
    </source>
</reference>
<dbReference type="OrthoDB" id="5566974at2759"/>
<feature type="region of interest" description="Disordered" evidence="1">
    <location>
        <begin position="170"/>
        <end position="202"/>
    </location>
</feature>
<sequence length="373" mass="39220">MPLKRLLHRLVCGRHACRKGAASDAGSPAAMGHLHAHDMHAPLLMCNGAGTPTSSFEIDDDDQSFELVDRTLPPAANGNAATSDRFLPRPLSLVPGARSSISPSPAGAQKLPSPPVMEVGTHRRRRRHDPSSTGATFALNSSVDAQTPAARMPLIPGLLDSASVCSSLDNSNTSTTRLVLPPPPPKSALRRPTADAAPRPHTRKSVVFSMPLAPTPVCHVPWWDRKPNPDDLAERIRMARVSFMERLELEGELEELRATIEPVNTAANANLSTWTPTPPPAVPLPPRSSSLAAPSAGVPVIAPVQPPTAASGFRPVPVLGDLPASLRDSAASIDSSAMSRSALSTRDSLMDLTGDRFAVGTASPAGSLSIVYA</sequence>